<dbReference type="InterPro" id="IPR049808">
    <property type="entry name" value="CONSTANS-like_Bbox1"/>
</dbReference>
<evidence type="ECO:0000259" key="12">
    <source>
        <dbReference type="PROSITE" id="PS51017"/>
    </source>
</evidence>
<gene>
    <name evidence="13" type="ORF">ZIOFF_020279</name>
</gene>
<keyword evidence="4" id="KW-0677">Repeat</keyword>
<evidence type="ECO:0000313" key="14">
    <source>
        <dbReference type="Proteomes" id="UP000734854"/>
    </source>
</evidence>
<dbReference type="GO" id="GO:0005634">
    <property type="term" value="C:nucleus"/>
    <property type="evidence" value="ECO:0007669"/>
    <property type="project" value="UniProtKB-SubCell"/>
</dbReference>
<dbReference type="Pfam" id="PF06203">
    <property type="entry name" value="CCT"/>
    <property type="match status" value="1"/>
</dbReference>
<dbReference type="PANTHER" id="PTHR31717">
    <property type="entry name" value="ZINC FINGER PROTEIN CONSTANS-LIKE 10"/>
    <property type="match status" value="1"/>
</dbReference>
<evidence type="ECO:0000256" key="2">
    <source>
        <dbReference type="ARBA" id="ARBA00010024"/>
    </source>
</evidence>
<protein>
    <submittedName>
        <fullName evidence="13">Uncharacterized protein</fullName>
    </submittedName>
</protein>
<keyword evidence="5 8" id="KW-0863">Zinc-finger</keyword>
<proteinExistence type="inferred from homology"/>
<keyword evidence="6" id="KW-0862">Zinc</keyword>
<dbReference type="PROSITE" id="PS51017">
    <property type="entry name" value="CCT"/>
    <property type="match status" value="1"/>
</dbReference>
<dbReference type="GO" id="GO:0006355">
    <property type="term" value="P:regulation of DNA-templated transcription"/>
    <property type="evidence" value="ECO:0007669"/>
    <property type="project" value="UniProtKB-ARBA"/>
</dbReference>
<evidence type="ECO:0000259" key="11">
    <source>
        <dbReference type="PROSITE" id="PS50119"/>
    </source>
</evidence>
<evidence type="ECO:0000256" key="6">
    <source>
        <dbReference type="ARBA" id="ARBA00022833"/>
    </source>
</evidence>
<feature type="region of interest" description="Disordered" evidence="10">
    <location>
        <begin position="248"/>
        <end position="272"/>
    </location>
</feature>
<dbReference type="Proteomes" id="UP000734854">
    <property type="component" value="Unassembled WGS sequence"/>
</dbReference>
<organism evidence="13 14">
    <name type="scientific">Zingiber officinale</name>
    <name type="common">Ginger</name>
    <name type="synonym">Amomum zingiber</name>
    <dbReference type="NCBI Taxonomy" id="94328"/>
    <lineage>
        <taxon>Eukaryota</taxon>
        <taxon>Viridiplantae</taxon>
        <taxon>Streptophyta</taxon>
        <taxon>Embryophyta</taxon>
        <taxon>Tracheophyta</taxon>
        <taxon>Spermatophyta</taxon>
        <taxon>Magnoliopsida</taxon>
        <taxon>Liliopsida</taxon>
        <taxon>Zingiberales</taxon>
        <taxon>Zingiberaceae</taxon>
        <taxon>Zingiber</taxon>
    </lineage>
</organism>
<evidence type="ECO:0000256" key="7">
    <source>
        <dbReference type="ARBA" id="ARBA00023242"/>
    </source>
</evidence>
<evidence type="ECO:0000256" key="10">
    <source>
        <dbReference type="SAM" id="MobiDB-lite"/>
    </source>
</evidence>
<evidence type="ECO:0000256" key="8">
    <source>
        <dbReference type="PROSITE-ProRule" id="PRU00024"/>
    </source>
</evidence>
<feature type="domain" description="B box-type" evidence="11">
    <location>
        <begin position="58"/>
        <end position="105"/>
    </location>
</feature>
<dbReference type="Pfam" id="PF00643">
    <property type="entry name" value="zf-B_box"/>
    <property type="match status" value="1"/>
</dbReference>
<dbReference type="AlphaFoldDB" id="A0A8J5LL70"/>
<keyword evidence="7 9" id="KW-0539">Nucleus</keyword>
<keyword evidence="14" id="KW-1185">Reference proteome</keyword>
<evidence type="ECO:0000256" key="3">
    <source>
        <dbReference type="ARBA" id="ARBA00022723"/>
    </source>
</evidence>
<dbReference type="PROSITE" id="PS50119">
    <property type="entry name" value="ZF_BBOX"/>
    <property type="match status" value="1"/>
</dbReference>
<comment type="caution">
    <text evidence="13">The sequence shown here is derived from an EMBL/GenBank/DDBJ whole genome shotgun (WGS) entry which is preliminary data.</text>
</comment>
<evidence type="ECO:0000256" key="5">
    <source>
        <dbReference type="ARBA" id="ARBA00022771"/>
    </source>
</evidence>
<accession>A0A8J5LL70</accession>
<sequence>MTTWIDRERSDSLFAVRRRTALSSSYSLNTIGIFRYLVFRTCRFFFEMEMAEANDEAGRRTACEYCGEAEAMLFCRADSARLCVACDRHVHAANALSQKHVRSPICDNCAAMPAAARYAADALALCADCECDSYGSAEGSHRHSRVSIEGFSGCPTALELSGYWDLDLAAKKSDSSSSLPINPIPDQSLFIWSPLDPVLGADPVFIDLYVPYAPNKQGIAKRQKNAQSKKQLFQQLLELSRTDLVDSAPDDLCPSTPLRTAGSSQENLHEPQSMHHTSLLMLDPTGPKGSDRFVEQESLLWDCSPPDHPVQIWDFNLGRLRDQKESGALEIAYGTNNEGFMIKSYSDLIKENSIADMKMLDEIGDASCPSSIDDIFSSNAHHIQSHKQNNSAAAAKWKHNSNFSEVKGPTDSMPTLIQSFVDSSHDLSRTRQISFGEILVRNDIVKETNKLDSQLLAKNRGNAMIRYREKRKNRRFDKQIRYVSRKARADNRKRVKGRFVKSTE</sequence>
<comment type="subcellular location">
    <subcellularLocation>
        <location evidence="1 9">Nucleus</location>
    </subcellularLocation>
</comment>
<dbReference type="PANTHER" id="PTHR31717:SF45">
    <property type="entry name" value="ZINC FINGER PROTEIN CONSTANS-LIKE 14-RELATED"/>
    <property type="match status" value="1"/>
</dbReference>
<dbReference type="CDD" id="cd19821">
    <property type="entry name" value="Bbox1_BBX-like"/>
    <property type="match status" value="1"/>
</dbReference>
<feature type="domain" description="CCT" evidence="12">
    <location>
        <begin position="460"/>
        <end position="502"/>
    </location>
</feature>
<dbReference type="InterPro" id="IPR010402">
    <property type="entry name" value="CCT_domain"/>
</dbReference>
<keyword evidence="3" id="KW-0479">Metal-binding</keyword>
<dbReference type="GO" id="GO:0008270">
    <property type="term" value="F:zinc ion binding"/>
    <property type="evidence" value="ECO:0007669"/>
    <property type="project" value="UniProtKB-KW"/>
</dbReference>
<dbReference type="InterPro" id="IPR000315">
    <property type="entry name" value="Znf_B-box"/>
</dbReference>
<feature type="compositionally biased region" description="Polar residues" evidence="10">
    <location>
        <begin position="257"/>
        <end position="266"/>
    </location>
</feature>
<dbReference type="EMBL" id="JACMSC010000006">
    <property type="protein sequence ID" value="KAG6516904.1"/>
    <property type="molecule type" value="Genomic_DNA"/>
</dbReference>
<evidence type="ECO:0000256" key="9">
    <source>
        <dbReference type="PROSITE-ProRule" id="PRU00357"/>
    </source>
</evidence>
<dbReference type="SMART" id="SM00336">
    <property type="entry name" value="BBOX"/>
    <property type="match status" value="1"/>
</dbReference>
<evidence type="ECO:0000256" key="4">
    <source>
        <dbReference type="ARBA" id="ARBA00022737"/>
    </source>
</evidence>
<evidence type="ECO:0000313" key="13">
    <source>
        <dbReference type="EMBL" id="KAG6516904.1"/>
    </source>
</evidence>
<name>A0A8J5LL70_ZINOF</name>
<comment type="similarity">
    <text evidence="2">Belongs to the CONSTANS family.</text>
</comment>
<evidence type="ECO:0000256" key="1">
    <source>
        <dbReference type="ARBA" id="ARBA00004123"/>
    </source>
</evidence>
<reference evidence="13 14" key="1">
    <citation type="submission" date="2020-08" db="EMBL/GenBank/DDBJ databases">
        <title>Plant Genome Project.</title>
        <authorList>
            <person name="Zhang R.-G."/>
        </authorList>
    </citation>
    <scope>NUCLEOTIDE SEQUENCE [LARGE SCALE GENOMIC DNA]</scope>
    <source>
        <tissue evidence="13">Rhizome</tissue>
    </source>
</reference>